<comment type="catalytic activity">
    <reaction evidence="8">
        <text>(6R)-5,10-methylene-5,6,7,8-tetrahydrofolate + glycine + H2O = (6S)-5,6,7,8-tetrahydrofolate + L-serine</text>
        <dbReference type="Rhea" id="RHEA:15481"/>
        <dbReference type="ChEBI" id="CHEBI:15377"/>
        <dbReference type="ChEBI" id="CHEBI:15636"/>
        <dbReference type="ChEBI" id="CHEBI:33384"/>
        <dbReference type="ChEBI" id="CHEBI:57305"/>
        <dbReference type="ChEBI" id="CHEBI:57453"/>
        <dbReference type="EC" id="2.1.2.1"/>
    </reaction>
</comment>
<evidence type="ECO:0000259" key="9">
    <source>
        <dbReference type="Pfam" id="PF00464"/>
    </source>
</evidence>
<dbReference type="GO" id="GO:0005739">
    <property type="term" value="C:mitochondrion"/>
    <property type="evidence" value="ECO:0007669"/>
    <property type="project" value="TreeGrafter"/>
</dbReference>
<feature type="domain" description="Serine hydroxymethyltransferase-like" evidence="9">
    <location>
        <begin position="43"/>
        <end position="441"/>
    </location>
</feature>
<evidence type="ECO:0000256" key="1">
    <source>
        <dbReference type="ARBA" id="ARBA00001933"/>
    </source>
</evidence>
<dbReference type="Gene3D" id="3.40.640.10">
    <property type="entry name" value="Type I PLP-dependent aspartate aminotransferase-like (Major domain)"/>
    <property type="match status" value="1"/>
</dbReference>
<evidence type="ECO:0000256" key="3">
    <source>
        <dbReference type="ARBA" id="ARBA00006376"/>
    </source>
</evidence>
<evidence type="ECO:0000256" key="5">
    <source>
        <dbReference type="ARBA" id="ARBA00022679"/>
    </source>
</evidence>
<dbReference type="GO" id="GO:0019264">
    <property type="term" value="P:glycine biosynthetic process from serine"/>
    <property type="evidence" value="ECO:0007669"/>
    <property type="project" value="InterPro"/>
</dbReference>
<dbReference type="EMBL" id="HBNR01079562">
    <property type="protein sequence ID" value="CAE4656330.1"/>
    <property type="molecule type" value="Transcribed_RNA"/>
</dbReference>
<dbReference type="HAMAP" id="MF_00051">
    <property type="entry name" value="SHMT"/>
    <property type="match status" value="1"/>
</dbReference>
<dbReference type="Pfam" id="PF00464">
    <property type="entry name" value="SHMT"/>
    <property type="match status" value="1"/>
</dbReference>
<dbReference type="FunFam" id="3.40.640.10:FF:000097">
    <property type="entry name" value="Serine hydroxymethyltransferase"/>
    <property type="match status" value="1"/>
</dbReference>
<dbReference type="InterPro" id="IPR001085">
    <property type="entry name" value="Ser_HO-MeTrfase"/>
</dbReference>
<evidence type="ECO:0000313" key="10">
    <source>
        <dbReference type="EMBL" id="CAE4656330.1"/>
    </source>
</evidence>
<dbReference type="NCBIfam" id="NF000586">
    <property type="entry name" value="PRK00011.1"/>
    <property type="match status" value="1"/>
</dbReference>
<dbReference type="UniPathway" id="UPA00193"/>
<gene>
    <name evidence="10" type="ORF">AMON00008_LOCUS56777</name>
</gene>
<dbReference type="GO" id="GO:0030170">
    <property type="term" value="F:pyridoxal phosphate binding"/>
    <property type="evidence" value="ECO:0007669"/>
    <property type="project" value="InterPro"/>
</dbReference>
<accession>A0A7S4SUN9</accession>
<dbReference type="CDD" id="cd00378">
    <property type="entry name" value="SHMT"/>
    <property type="match status" value="1"/>
</dbReference>
<feature type="modified residue" description="N6-(pyridoxal phosphate)lysine" evidence="7">
    <location>
        <position position="274"/>
    </location>
</feature>
<dbReference type="SUPFAM" id="SSF53383">
    <property type="entry name" value="PLP-dependent transferases"/>
    <property type="match status" value="1"/>
</dbReference>
<name>A0A7S4SUN9_9DINO</name>
<evidence type="ECO:0000256" key="8">
    <source>
        <dbReference type="RuleBase" id="RU000585"/>
    </source>
</evidence>
<comment type="function">
    <text evidence="8">Interconversion of serine and glycine.</text>
</comment>
<evidence type="ECO:0000256" key="2">
    <source>
        <dbReference type="ARBA" id="ARBA00004777"/>
    </source>
</evidence>
<keyword evidence="6 7" id="KW-0663">Pyridoxal phosphate</keyword>
<dbReference type="Gene3D" id="3.90.1150.10">
    <property type="entry name" value="Aspartate Aminotransferase, domain 1"/>
    <property type="match status" value="1"/>
</dbReference>
<comment type="similarity">
    <text evidence="3 8">Belongs to the SHMT family.</text>
</comment>
<dbReference type="AlphaFoldDB" id="A0A7S4SUN9"/>
<comment type="pathway">
    <text evidence="2 8">One-carbon metabolism; tetrahydrofolate interconversion.</text>
</comment>
<protein>
    <recommendedName>
        <fullName evidence="8">Serine hydroxymethyltransferase</fullName>
        <ecNumber evidence="8">2.1.2.1</ecNumber>
    </recommendedName>
</protein>
<evidence type="ECO:0000256" key="4">
    <source>
        <dbReference type="ARBA" id="ARBA00022563"/>
    </source>
</evidence>
<evidence type="ECO:0000256" key="7">
    <source>
        <dbReference type="PIRSR" id="PIRSR000412-50"/>
    </source>
</evidence>
<dbReference type="EC" id="2.1.2.1" evidence="8"/>
<dbReference type="GO" id="GO:0035999">
    <property type="term" value="P:tetrahydrofolate interconversion"/>
    <property type="evidence" value="ECO:0007669"/>
    <property type="project" value="UniProtKB-UniPathway"/>
</dbReference>
<dbReference type="InterPro" id="IPR019798">
    <property type="entry name" value="Ser_HO-MeTrfase_PLP_BS"/>
</dbReference>
<evidence type="ECO:0000256" key="6">
    <source>
        <dbReference type="ARBA" id="ARBA00022898"/>
    </source>
</evidence>
<proteinExistence type="inferred from homology"/>
<dbReference type="GO" id="GO:0004372">
    <property type="term" value="F:glycine hydroxymethyltransferase activity"/>
    <property type="evidence" value="ECO:0007669"/>
    <property type="project" value="UniProtKB-EC"/>
</dbReference>
<dbReference type="InterPro" id="IPR015421">
    <property type="entry name" value="PyrdxlP-dep_Trfase_major"/>
</dbReference>
<dbReference type="PANTHER" id="PTHR11680:SF28">
    <property type="entry name" value="SERINE HYDROXYMETHYLTRANSFERASE, MITOCHONDRIAL"/>
    <property type="match status" value="1"/>
</dbReference>
<organism evidence="10">
    <name type="scientific">Alexandrium monilatum</name>
    <dbReference type="NCBI Taxonomy" id="311494"/>
    <lineage>
        <taxon>Eukaryota</taxon>
        <taxon>Sar</taxon>
        <taxon>Alveolata</taxon>
        <taxon>Dinophyceae</taxon>
        <taxon>Gonyaulacales</taxon>
        <taxon>Pyrocystaceae</taxon>
        <taxon>Alexandrium</taxon>
    </lineage>
</organism>
<dbReference type="InterPro" id="IPR015424">
    <property type="entry name" value="PyrdxlP-dep_Trfase"/>
</dbReference>
<dbReference type="InterPro" id="IPR039429">
    <property type="entry name" value="SHMT-like_dom"/>
</dbReference>
<reference evidence="10" key="1">
    <citation type="submission" date="2021-01" db="EMBL/GenBank/DDBJ databases">
        <authorList>
            <person name="Corre E."/>
            <person name="Pelletier E."/>
            <person name="Niang G."/>
            <person name="Scheremetjew M."/>
            <person name="Finn R."/>
            <person name="Kale V."/>
            <person name="Holt S."/>
            <person name="Cochrane G."/>
            <person name="Meng A."/>
            <person name="Brown T."/>
            <person name="Cohen L."/>
        </authorList>
    </citation>
    <scope>NUCLEOTIDE SEQUENCE</scope>
    <source>
        <strain evidence="10">CCMP3105</strain>
    </source>
</reference>
<keyword evidence="5 8" id="KW-0808">Transferase</keyword>
<dbReference type="InterPro" id="IPR015422">
    <property type="entry name" value="PyrdxlP-dep_Trfase_small"/>
</dbReference>
<comment type="cofactor">
    <cofactor evidence="1 7 8">
        <name>pyridoxal 5'-phosphate</name>
        <dbReference type="ChEBI" id="CHEBI:597326"/>
    </cofactor>
</comment>
<keyword evidence="4 8" id="KW-0554">One-carbon metabolism</keyword>
<sequence length="493" mass="53779">MQCLRAGVSRAAAAAVLRPARATAARALGRAISTEAMQLNVPLKDTDPEISTIIENEKDRQRRCVNLIASENFAPLAVLEAVGSVMVNKYSEGYPGARYYGGNEFIDQAESLCQQRALQACRLDPKEWGVNVQSLSGSPANFQVFTALCNVHDRIMGLDLPHGGHLSHGYQTDTKKISMVSKYFESIPYRLNEETGLIDYDECEKFAMRIRPKILIAGTSAYSRLIDYGRMRQIADRCGAYLLADMAHISGLVVGGTIPSPFEFADVVTTTTHKSLRGPRGAMIFFRRGQRSVDKKGNPIMYDLEEKINAAVFPGLQGGPHNQSITALAVALKMAQAPEFRTYQEQVMKNAKALGESLQGRSFDLVSGGTDNHLLLIDLRSKGVNGSKAEAVCEQASIVLNKNTIPGDKSAMNPNGLRVGTPAMTSRGLMEEDFVRIGEFIGEAVDVAAEVQKQSGPKLVEFKKVLKESPPGRLLELKTDVENFAGRFATVGF</sequence>
<dbReference type="PIRSF" id="PIRSF000412">
    <property type="entry name" value="SHMT"/>
    <property type="match status" value="1"/>
</dbReference>
<dbReference type="PANTHER" id="PTHR11680">
    <property type="entry name" value="SERINE HYDROXYMETHYLTRANSFERASE"/>
    <property type="match status" value="1"/>
</dbReference>
<dbReference type="PROSITE" id="PS00096">
    <property type="entry name" value="SHMT"/>
    <property type="match status" value="1"/>
</dbReference>
<dbReference type="InterPro" id="IPR049943">
    <property type="entry name" value="Ser_HO-MeTrfase-like"/>
</dbReference>